<dbReference type="SUPFAM" id="SSF46689">
    <property type="entry name" value="Homeodomain-like"/>
    <property type="match status" value="2"/>
</dbReference>
<accession>A0A1I4GYJ1</accession>
<keyword evidence="2 5" id="KW-0238">DNA-binding</keyword>
<dbReference type="InterPro" id="IPR018060">
    <property type="entry name" value="HTH_AraC"/>
</dbReference>
<gene>
    <name evidence="5" type="ORF">SAMN04487943_101112</name>
</gene>
<evidence type="ECO:0000256" key="1">
    <source>
        <dbReference type="ARBA" id="ARBA00023015"/>
    </source>
</evidence>
<evidence type="ECO:0000313" key="5">
    <source>
        <dbReference type="EMBL" id="SFL35132.1"/>
    </source>
</evidence>
<dbReference type="GO" id="GO:0003700">
    <property type="term" value="F:DNA-binding transcription factor activity"/>
    <property type="evidence" value="ECO:0007669"/>
    <property type="project" value="InterPro"/>
</dbReference>
<evidence type="ECO:0000256" key="3">
    <source>
        <dbReference type="ARBA" id="ARBA00023163"/>
    </source>
</evidence>
<reference evidence="6" key="1">
    <citation type="submission" date="2016-10" db="EMBL/GenBank/DDBJ databases">
        <authorList>
            <person name="Varghese N."/>
            <person name="Submissions S."/>
        </authorList>
    </citation>
    <scope>NUCLEOTIDE SEQUENCE [LARGE SCALE GENOMIC DNA]</scope>
    <source>
        <strain evidence="6">CGMCC 1.4250</strain>
    </source>
</reference>
<dbReference type="PROSITE" id="PS01124">
    <property type="entry name" value="HTH_ARAC_FAMILY_2"/>
    <property type="match status" value="1"/>
</dbReference>
<evidence type="ECO:0000313" key="6">
    <source>
        <dbReference type="Proteomes" id="UP000198565"/>
    </source>
</evidence>
<keyword evidence="1" id="KW-0805">Transcription regulation</keyword>
<name>A0A1I4GYJ1_9BACI</name>
<dbReference type="AlphaFoldDB" id="A0A1I4GYJ1"/>
<dbReference type="EMBL" id="FOTR01000001">
    <property type="protein sequence ID" value="SFL35132.1"/>
    <property type="molecule type" value="Genomic_DNA"/>
</dbReference>
<keyword evidence="3" id="KW-0804">Transcription</keyword>
<dbReference type="STRING" id="334253.SAMN04487943_101112"/>
<keyword evidence="6" id="KW-1185">Reference proteome</keyword>
<dbReference type="PANTHER" id="PTHR43280:SF2">
    <property type="entry name" value="HTH-TYPE TRANSCRIPTIONAL REGULATOR EXSA"/>
    <property type="match status" value="1"/>
</dbReference>
<sequence>MVHNFPEIEAAITYIKLNLHEEITLHQVANHVAYSPYHFSRIFKDQIGIPPHYYLAALRLQRAKELLIQTNLPIRDIGMEIGQQSLGTFTTRFTQKVGVSPSVFRHSTTDVTQHLQQIQCKNDITLNACNRNTIQAVRGKITSPYPINGIILVGLFSKPIPEGLPLYGTILESEGEFVFKNVKAGTYYLLATTVNMGMNSSEILLTESTLRAKLKQPIIVQPHQESPQLNVTLRPPLIDDPPVLISIAVLMQQYLSSNIEDDNLEEISD</sequence>
<proteinExistence type="predicted"/>
<dbReference type="Pfam" id="PF12833">
    <property type="entry name" value="HTH_18"/>
    <property type="match status" value="1"/>
</dbReference>
<dbReference type="Proteomes" id="UP000198565">
    <property type="component" value="Unassembled WGS sequence"/>
</dbReference>
<organism evidence="5 6">
    <name type="scientific">Gracilibacillus orientalis</name>
    <dbReference type="NCBI Taxonomy" id="334253"/>
    <lineage>
        <taxon>Bacteria</taxon>
        <taxon>Bacillati</taxon>
        <taxon>Bacillota</taxon>
        <taxon>Bacilli</taxon>
        <taxon>Bacillales</taxon>
        <taxon>Bacillaceae</taxon>
        <taxon>Gracilibacillus</taxon>
    </lineage>
</organism>
<dbReference type="PANTHER" id="PTHR43280">
    <property type="entry name" value="ARAC-FAMILY TRANSCRIPTIONAL REGULATOR"/>
    <property type="match status" value="1"/>
</dbReference>
<dbReference type="GO" id="GO:0043565">
    <property type="term" value="F:sequence-specific DNA binding"/>
    <property type="evidence" value="ECO:0007669"/>
    <property type="project" value="InterPro"/>
</dbReference>
<evidence type="ECO:0000256" key="2">
    <source>
        <dbReference type="ARBA" id="ARBA00023125"/>
    </source>
</evidence>
<dbReference type="RefSeq" id="WP_091479571.1">
    <property type="nucleotide sequence ID" value="NZ_FOTR01000001.1"/>
</dbReference>
<dbReference type="SMART" id="SM00342">
    <property type="entry name" value="HTH_ARAC"/>
    <property type="match status" value="1"/>
</dbReference>
<feature type="domain" description="HTH araC/xylS-type" evidence="4">
    <location>
        <begin position="9"/>
        <end position="107"/>
    </location>
</feature>
<protein>
    <submittedName>
        <fullName evidence="5">AraC-type DNA-binding protein</fullName>
    </submittedName>
</protein>
<dbReference type="Gene3D" id="1.10.10.60">
    <property type="entry name" value="Homeodomain-like"/>
    <property type="match status" value="2"/>
</dbReference>
<dbReference type="InterPro" id="IPR009057">
    <property type="entry name" value="Homeodomain-like_sf"/>
</dbReference>
<dbReference type="OrthoDB" id="9816344at2"/>
<evidence type="ECO:0000259" key="4">
    <source>
        <dbReference type="PROSITE" id="PS01124"/>
    </source>
</evidence>